<feature type="domain" description="Acyl-CoA dehydrogenase/oxidase C-terminal" evidence="6">
    <location>
        <begin position="195"/>
        <end position="299"/>
    </location>
</feature>
<dbReference type="PANTHER" id="PTHR43884:SF20">
    <property type="entry name" value="ACYL-COA DEHYDROGENASE FADE28"/>
    <property type="match status" value="1"/>
</dbReference>
<keyword evidence="5" id="KW-0560">Oxidoreductase</keyword>
<dbReference type="Gene3D" id="1.10.540.10">
    <property type="entry name" value="Acyl-CoA dehydrogenase/oxidase, N-terminal domain"/>
    <property type="match status" value="1"/>
</dbReference>
<dbReference type="SUPFAM" id="SSF56645">
    <property type="entry name" value="Acyl-CoA dehydrogenase NM domain-like"/>
    <property type="match status" value="1"/>
</dbReference>
<dbReference type="Pfam" id="PF00441">
    <property type="entry name" value="Acyl-CoA_dh_1"/>
    <property type="match status" value="1"/>
</dbReference>
<dbReference type="Gene3D" id="1.20.140.10">
    <property type="entry name" value="Butyryl-CoA Dehydrogenase, subunit A, domain 3"/>
    <property type="match status" value="1"/>
</dbReference>
<evidence type="ECO:0000256" key="1">
    <source>
        <dbReference type="ARBA" id="ARBA00001974"/>
    </source>
</evidence>
<comment type="cofactor">
    <cofactor evidence="1">
        <name>FAD</name>
        <dbReference type="ChEBI" id="CHEBI:57692"/>
    </cofactor>
</comment>
<dbReference type="PANTHER" id="PTHR43884">
    <property type="entry name" value="ACYL-COA DEHYDROGENASE"/>
    <property type="match status" value="1"/>
</dbReference>
<dbReference type="InterPro" id="IPR036250">
    <property type="entry name" value="AcylCo_DH-like_C"/>
</dbReference>
<comment type="similarity">
    <text evidence="2">Belongs to the acyl-CoA dehydrogenase family.</text>
</comment>
<dbReference type="EMBL" id="CP053985">
    <property type="protein sequence ID" value="QKH37477.1"/>
    <property type="molecule type" value="Genomic_DNA"/>
</dbReference>
<keyword evidence="3" id="KW-0285">Flavoprotein</keyword>
<dbReference type="InterPro" id="IPR037069">
    <property type="entry name" value="AcylCoA_DH/ox_N_sf"/>
</dbReference>
<protein>
    <submittedName>
        <fullName evidence="7">Acyl-CoA/acyl-ACP dehydrogenase</fullName>
    </submittedName>
</protein>
<evidence type="ECO:0000259" key="6">
    <source>
        <dbReference type="Pfam" id="PF00441"/>
    </source>
</evidence>
<keyword evidence="4" id="KW-0274">FAD</keyword>
<proteinExistence type="inferred from homology"/>
<dbReference type="KEGG" id="apes:FOC84_22100"/>
<evidence type="ECO:0000313" key="7">
    <source>
        <dbReference type="EMBL" id="QKH37477.1"/>
    </source>
</evidence>
<evidence type="ECO:0000256" key="3">
    <source>
        <dbReference type="ARBA" id="ARBA00022630"/>
    </source>
</evidence>
<evidence type="ECO:0000256" key="2">
    <source>
        <dbReference type="ARBA" id="ARBA00009347"/>
    </source>
</evidence>
<sequence>MPASMQQDLYEEFARALAGLCALERVREIEAAGDGAQASGLAARTWQDIDALGYVDALTPAELGGAGLSLEDAEGLLRAAGALALPYPLADTMLARALLRTSGQTVPEGPIALARALPGPRGLRCVQTPGAGLARTLLVQRDGCLLLVTAPAASDPGLFRPRASAAPAWTDSPAVLGRIALPDAAVQAWRNAADAAGIAGAMQAVLDRCITFVGERQQFGKALGRFQAIQQEISMLAEQVASTAMAARLACASGSMFPDATLAACARLRACEAIPMVCALAHAIHGAIGITEELALGIYTTRLHEWRATGTSEDECASLIGRQLLAGDSATLLDFVRGVMAVVPSDSVAGSACVAA</sequence>
<keyword evidence="8" id="KW-1185">Reference proteome</keyword>
<dbReference type="InterPro" id="IPR009075">
    <property type="entry name" value="AcylCo_DH/oxidase_C"/>
</dbReference>
<organism evidence="7 8">
    <name type="scientific">Achromobacter pestifer</name>
    <dbReference type="NCBI Taxonomy" id="1353889"/>
    <lineage>
        <taxon>Bacteria</taxon>
        <taxon>Pseudomonadati</taxon>
        <taxon>Pseudomonadota</taxon>
        <taxon>Betaproteobacteria</taxon>
        <taxon>Burkholderiales</taxon>
        <taxon>Alcaligenaceae</taxon>
        <taxon>Achromobacter</taxon>
    </lineage>
</organism>
<evidence type="ECO:0000256" key="5">
    <source>
        <dbReference type="ARBA" id="ARBA00023002"/>
    </source>
</evidence>
<reference evidence="7 8" key="1">
    <citation type="submission" date="2020-05" db="EMBL/GenBank/DDBJ databases">
        <title>FDA dAtabase for Regulatory Grade micrObial Sequences (FDA-ARGOS): Supporting development and validation of Infectious Disease Dx tests.</title>
        <authorList>
            <person name="Sproer C."/>
            <person name="Gronow S."/>
            <person name="Severitt S."/>
            <person name="Schroder I."/>
            <person name="Tallon L."/>
            <person name="Sadzewicz L."/>
            <person name="Zhao X."/>
            <person name="Vavikolanu K."/>
            <person name="Mehta A."/>
            <person name="Aluvathingal J."/>
            <person name="Nadendla S."/>
            <person name="Myers T."/>
            <person name="Yan Y."/>
            <person name="Sichtig H."/>
        </authorList>
    </citation>
    <scope>NUCLEOTIDE SEQUENCE [LARGE SCALE GENOMIC DNA]</scope>
    <source>
        <strain evidence="7 8">FDAARGOS_790</strain>
    </source>
</reference>
<evidence type="ECO:0000256" key="4">
    <source>
        <dbReference type="ARBA" id="ARBA00022827"/>
    </source>
</evidence>
<name>A0A7D4HSV3_9BURK</name>
<dbReference type="RefSeq" id="WP_173146318.1">
    <property type="nucleotide sequence ID" value="NZ_CP053985.1"/>
</dbReference>
<gene>
    <name evidence="7" type="ORF">FOC84_22100</name>
</gene>
<dbReference type="AlphaFoldDB" id="A0A7D4HSV3"/>
<dbReference type="Proteomes" id="UP000500970">
    <property type="component" value="Chromosome"/>
</dbReference>
<dbReference type="GO" id="GO:0003995">
    <property type="term" value="F:acyl-CoA dehydrogenase activity"/>
    <property type="evidence" value="ECO:0007669"/>
    <property type="project" value="TreeGrafter"/>
</dbReference>
<dbReference type="GO" id="GO:0050660">
    <property type="term" value="F:flavin adenine dinucleotide binding"/>
    <property type="evidence" value="ECO:0007669"/>
    <property type="project" value="InterPro"/>
</dbReference>
<dbReference type="SUPFAM" id="SSF47203">
    <property type="entry name" value="Acyl-CoA dehydrogenase C-terminal domain-like"/>
    <property type="match status" value="1"/>
</dbReference>
<accession>A0A7D4HSV3</accession>
<dbReference type="InterPro" id="IPR009100">
    <property type="entry name" value="AcylCoA_DH/oxidase_NM_dom_sf"/>
</dbReference>
<evidence type="ECO:0000313" key="8">
    <source>
        <dbReference type="Proteomes" id="UP000500970"/>
    </source>
</evidence>